<dbReference type="Pfam" id="PF14121">
    <property type="entry name" value="Porin_10"/>
    <property type="match status" value="1"/>
</dbReference>
<dbReference type="AlphaFoldDB" id="A0A1I0VFR5"/>
<evidence type="ECO:0000256" key="1">
    <source>
        <dbReference type="SAM" id="SignalP"/>
    </source>
</evidence>
<protein>
    <submittedName>
        <fullName evidence="2">Putative porin</fullName>
    </submittedName>
</protein>
<dbReference type="EMBL" id="FOJT01000001">
    <property type="protein sequence ID" value="SFA75204.1"/>
    <property type="molecule type" value="Genomic_DNA"/>
</dbReference>
<feature type="signal peptide" evidence="1">
    <location>
        <begin position="1"/>
        <end position="18"/>
    </location>
</feature>
<sequence length="640" mass="74491">MKHILTILLFVFTLSSFAQVDNELSINKNDTIKKSLRDKPKENPKAPINMYRIVTLQKDTTYVDTSLTIHKDYKFNHLRKDNFGLLPFANDGQTYNTLDFGLNNPSTLPEFGFKAKHFNYAKSKDINYYSVATPITELYFKTTLEQGQSVDAFITLNTSEQLNFSIAYKGLRSLGKYVNSLSSSGNFRFTTSYFSKNKRYLANFHYTSQDALNGENGGVSNLSDFESGNPQFTQRSRLEVYFENAKALLKGKRYFLDHSFRINSKDSENNISINHQFSYESKMFEFSSAATIERFGSGYLPSNYYDVTKNNIAYNKIEASFSNKTLGDFHFFIENYQYNYLYNRLLISNNQVSVPNLNNAKLNAVGGKYLYSKNKLRGEALFSKSISKQTFSTLDVSVQYKWNEKNNFSAQYLNQSKVPDLNYTLYQSSFVSYNWYNNFKNEKINTIKLKANMQWLSAEAQLTRLDDYLYFSDDDKSDSIIVTTPKQYGKTINYLSVKIGKELKFRRFALDNTVLFQQVTQDENILNAPKLVTRNTLYFSDYVFKKAMFLQTGFTFQTFTKYYANDYNPLIGEFYVQEKTKVGDFPLVDFFINARVRQARIFLKAEHLNSSFTGRNYYSAPDYPYKDFIIRFGLVWTFFQ</sequence>
<dbReference type="RefSeq" id="WP_091473339.1">
    <property type="nucleotide sequence ID" value="NZ_FOJT01000001.1"/>
</dbReference>
<keyword evidence="1" id="KW-0732">Signal</keyword>
<keyword evidence="3" id="KW-1185">Reference proteome</keyword>
<evidence type="ECO:0000313" key="3">
    <source>
        <dbReference type="Proteomes" id="UP000199604"/>
    </source>
</evidence>
<feature type="chain" id="PRO_5011480916" evidence="1">
    <location>
        <begin position="19"/>
        <end position="640"/>
    </location>
</feature>
<reference evidence="3" key="1">
    <citation type="submission" date="2016-10" db="EMBL/GenBank/DDBJ databases">
        <authorList>
            <person name="Varghese N."/>
            <person name="Submissions S."/>
        </authorList>
    </citation>
    <scope>NUCLEOTIDE SEQUENCE [LARGE SCALE GENOMIC DNA]</scope>
    <source>
        <strain evidence="3">DSM 21789</strain>
    </source>
</reference>
<dbReference type="InterPro" id="IPR025631">
    <property type="entry name" value="Porin_10"/>
</dbReference>
<dbReference type="STRING" id="498292.SAMN05660845_0372"/>
<dbReference type="OrthoDB" id="9812454at2"/>
<gene>
    <name evidence="2" type="ORF">SAMN05660845_0372</name>
</gene>
<proteinExistence type="predicted"/>
<dbReference type="Proteomes" id="UP000199604">
    <property type="component" value="Unassembled WGS sequence"/>
</dbReference>
<accession>A0A1I0VFR5</accession>
<organism evidence="2 3">
    <name type="scientific">Flavobacterium swingsii</name>
    <dbReference type="NCBI Taxonomy" id="498292"/>
    <lineage>
        <taxon>Bacteria</taxon>
        <taxon>Pseudomonadati</taxon>
        <taxon>Bacteroidota</taxon>
        <taxon>Flavobacteriia</taxon>
        <taxon>Flavobacteriales</taxon>
        <taxon>Flavobacteriaceae</taxon>
        <taxon>Flavobacterium</taxon>
    </lineage>
</organism>
<evidence type="ECO:0000313" key="2">
    <source>
        <dbReference type="EMBL" id="SFA75204.1"/>
    </source>
</evidence>
<name>A0A1I0VFR5_9FLAO</name>